<dbReference type="InterPro" id="IPR025302">
    <property type="entry name" value="DrrA1/2-like_C"/>
</dbReference>
<dbReference type="SUPFAM" id="SSF52540">
    <property type="entry name" value="P-loop containing nucleoside triphosphate hydrolases"/>
    <property type="match status" value="1"/>
</dbReference>
<evidence type="ECO:0000256" key="9">
    <source>
        <dbReference type="ARBA" id="ARBA00049985"/>
    </source>
</evidence>
<dbReference type="RefSeq" id="WP_015799267.1">
    <property type="nucleotide sequence ID" value="NC_013124.1"/>
</dbReference>
<evidence type="ECO:0000256" key="8">
    <source>
        <dbReference type="ARBA" id="ARBA00023251"/>
    </source>
</evidence>
<dbReference type="FunFam" id="3.40.50.300:FF:000589">
    <property type="entry name" value="ABC transporter, ATP-binding subunit"/>
    <property type="match status" value="1"/>
</dbReference>
<name>C7M1P3_ACIFD</name>
<evidence type="ECO:0000259" key="10">
    <source>
        <dbReference type="PROSITE" id="PS50893"/>
    </source>
</evidence>
<evidence type="ECO:0000256" key="4">
    <source>
        <dbReference type="ARBA" id="ARBA00022741"/>
    </source>
</evidence>
<dbReference type="InterPro" id="IPR017871">
    <property type="entry name" value="ABC_transporter-like_CS"/>
</dbReference>
<dbReference type="Gene3D" id="3.40.50.300">
    <property type="entry name" value="P-loop containing nucleotide triphosphate hydrolases"/>
    <property type="match status" value="1"/>
</dbReference>
<dbReference type="InterPro" id="IPR005894">
    <property type="entry name" value="DrrA"/>
</dbReference>
<dbReference type="PROSITE" id="PS00211">
    <property type="entry name" value="ABC_TRANSPORTER_1"/>
    <property type="match status" value="1"/>
</dbReference>
<dbReference type="InterPro" id="IPR003439">
    <property type="entry name" value="ABC_transporter-like_ATP-bd"/>
</dbReference>
<dbReference type="EMBL" id="CP001631">
    <property type="protein sequence ID" value="ACU54790.1"/>
    <property type="molecule type" value="Genomic_DNA"/>
</dbReference>
<dbReference type="KEGG" id="afo:Afer_1879"/>
<dbReference type="Pfam" id="PF13732">
    <property type="entry name" value="DrrA1-3_C"/>
    <property type="match status" value="1"/>
</dbReference>
<keyword evidence="8" id="KW-0046">Antibiotic resistance</keyword>
<dbReference type="HOGENOM" id="CLU_000604_1_2_11"/>
<dbReference type="InterPro" id="IPR027417">
    <property type="entry name" value="P-loop_NTPase"/>
</dbReference>
<keyword evidence="7" id="KW-0472">Membrane</keyword>
<dbReference type="PANTHER" id="PTHR42711:SF19">
    <property type="entry name" value="DOXORUBICIN RESISTANCE ATP-BINDING PROTEIN DRRA"/>
    <property type="match status" value="1"/>
</dbReference>
<dbReference type="PROSITE" id="PS50893">
    <property type="entry name" value="ABC_TRANSPORTER_2"/>
    <property type="match status" value="1"/>
</dbReference>
<dbReference type="Proteomes" id="UP000000771">
    <property type="component" value="Chromosome"/>
</dbReference>
<comment type="subcellular location">
    <subcellularLocation>
        <location evidence="1">Cell membrane</location>
        <topology evidence="1">Peripheral membrane protein</topology>
        <orientation evidence="1">Cytoplasmic side</orientation>
    </subcellularLocation>
</comment>
<evidence type="ECO:0000256" key="7">
    <source>
        <dbReference type="ARBA" id="ARBA00023136"/>
    </source>
</evidence>
<protein>
    <submittedName>
        <fullName evidence="11">Daunorubicin resistance ABC transporter ATPase subunit</fullName>
    </submittedName>
</protein>
<dbReference type="AlphaFoldDB" id="C7M1P3"/>
<dbReference type="NCBIfam" id="TIGR01188">
    <property type="entry name" value="drrA"/>
    <property type="match status" value="1"/>
</dbReference>
<dbReference type="GO" id="GO:0016887">
    <property type="term" value="F:ATP hydrolysis activity"/>
    <property type="evidence" value="ECO:0007669"/>
    <property type="project" value="InterPro"/>
</dbReference>
<evidence type="ECO:0000313" key="12">
    <source>
        <dbReference type="Proteomes" id="UP000000771"/>
    </source>
</evidence>
<feature type="domain" description="ABC transporter" evidence="10">
    <location>
        <begin position="6"/>
        <end position="236"/>
    </location>
</feature>
<proteinExistence type="inferred from homology"/>
<evidence type="ECO:0000256" key="3">
    <source>
        <dbReference type="ARBA" id="ARBA00022475"/>
    </source>
</evidence>
<dbReference type="PANTHER" id="PTHR42711">
    <property type="entry name" value="ABC TRANSPORTER ATP-BINDING PROTEIN"/>
    <property type="match status" value="1"/>
</dbReference>
<dbReference type="Pfam" id="PF00005">
    <property type="entry name" value="ABC_tran"/>
    <property type="match status" value="1"/>
</dbReference>
<dbReference type="STRING" id="525909.Afer_1879"/>
<gene>
    <name evidence="11" type="ordered locus">Afer_1879</name>
</gene>
<comment type="similarity">
    <text evidence="9">Belongs to the ABC transporter superfamily. Drug exporter-1 (DrugE1) (TC 3.A.1.105) family.</text>
</comment>
<keyword evidence="4" id="KW-0547">Nucleotide-binding</keyword>
<accession>C7M1P3</accession>
<keyword evidence="6" id="KW-1278">Translocase</keyword>
<keyword evidence="12" id="KW-1185">Reference proteome</keyword>
<evidence type="ECO:0000256" key="6">
    <source>
        <dbReference type="ARBA" id="ARBA00022967"/>
    </source>
</evidence>
<dbReference type="GO" id="GO:0005524">
    <property type="term" value="F:ATP binding"/>
    <property type="evidence" value="ECO:0007669"/>
    <property type="project" value="UniProtKB-KW"/>
</dbReference>
<evidence type="ECO:0000256" key="5">
    <source>
        <dbReference type="ARBA" id="ARBA00022840"/>
    </source>
</evidence>
<reference evidence="11 12" key="1">
    <citation type="journal article" date="2009" name="Stand. Genomic Sci.">
        <title>Complete genome sequence of Acidimicrobium ferrooxidans type strain (ICP).</title>
        <authorList>
            <person name="Clum A."/>
            <person name="Nolan M."/>
            <person name="Lang E."/>
            <person name="Glavina Del Rio T."/>
            <person name="Tice H."/>
            <person name="Copeland A."/>
            <person name="Cheng J.F."/>
            <person name="Lucas S."/>
            <person name="Chen F."/>
            <person name="Bruce D."/>
            <person name="Goodwin L."/>
            <person name="Pitluck S."/>
            <person name="Ivanova N."/>
            <person name="Mavrommatis K."/>
            <person name="Mikhailova N."/>
            <person name="Pati A."/>
            <person name="Chen A."/>
            <person name="Palaniappan K."/>
            <person name="Goker M."/>
            <person name="Spring S."/>
            <person name="Land M."/>
            <person name="Hauser L."/>
            <person name="Chang Y.J."/>
            <person name="Jeffries C.C."/>
            <person name="Chain P."/>
            <person name="Bristow J."/>
            <person name="Eisen J.A."/>
            <person name="Markowitz V."/>
            <person name="Hugenholtz P."/>
            <person name="Kyrpides N.C."/>
            <person name="Klenk H.P."/>
            <person name="Lapidus A."/>
        </authorList>
    </citation>
    <scope>NUCLEOTIDE SEQUENCE [LARGE SCALE GENOMIC DNA]</scope>
    <source>
        <strain evidence="12">DSM 10331 / JCM 15462 / NBRC 103882 / ICP</strain>
    </source>
</reference>
<keyword evidence="2" id="KW-0813">Transport</keyword>
<dbReference type="eggNOG" id="COG1131">
    <property type="taxonomic scope" value="Bacteria"/>
</dbReference>
<dbReference type="InterPro" id="IPR003593">
    <property type="entry name" value="AAA+_ATPase"/>
</dbReference>
<dbReference type="GO" id="GO:0043215">
    <property type="term" value="P:daunorubicin transport"/>
    <property type="evidence" value="ECO:0007669"/>
    <property type="project" value="InterPro"/>
</dbReference>
<dbReference type="SMART" id="SM00382">
    <property type="entry name" value="AAA"/>
    <property type="match status" value="1"/>
</dbReference>
<dbReference type="InterPro" id="IPR050763">
    <property type="entry name" value="ABC_transporter_ATP-binding"/>
</dbReference>
<keyword evidence="3" id="KW-1003">Cell membrane</keyword>
<dbReference type="GO" id="GO:0046677">
    <property type="term" value="P:response to antibiotic"/>
    <property type="evidence" value="ECO:0007669"/>
    <property type="project" value="UniProtKB-KW"/>
</dbReference>
<keyword evidence="5" id="KW-0067">ATP-binding</keyword>
<sequence length="316" mass="33066">MEPLAIEAHDLTKRFGDLVALAGVSLSVAHGEVFGLLGPNGAGKTTLVRILTTVLVPDGGRAIVAGADLIGEPDVVRRRIGLAGQFAAVDPRLSARENLEMVGRLCHLGRRRARERAGSLLEAFGLAGAADRPLRTYSGGMRRRLDLAAALVAEPPVLFLDEPTTGLDPESRLALWAIVADLAASGTTVLLTTQYLEEADRLAERLVIVDHGRIVAEGTPASLKARLGATVVEVRLAAEPPPMVVEALRAAGFPDPRVDGRVVELGVENGAQAAMIALRALDGAGVAIEGMVIREPTLDDVFLAITNGQLSTEGAA</sequence>
<dbReference type="GO" id="GO:1900753">
    <property type="term" value="P:doxorubicin transport"/>
    <property type="evidence" value="ECO:0007669"/>
    <property type="project" value="InterPro"/>
</dbReference>
<organism evidence="11 12">
    <name type="scientific">Acidimicrobium ferrooxidans (strain DSM 10331 / JCM 15462 / NBRC 103882 / ICP)</name>
    <dbReference type="NCBI Taxonomy" id="525909"/>
    <lineage>
        <taxon>Bacteria</taxon>
        <taxon>Bacillati</taxon>
        <taxon>Actinomycetota</taxon>
        <taxon>Acidimicrobiia</taxon>
        <taxon>Acidimicrobiales</taxon>
        <taxon>Acidimicrobiaceae</taxon>
        <taxon>Acidimicrobium</taxon>
    </lineage>
</organism>
<dbReference type="GO" id="GO:0005886">
    <property type="term" value="C:plasma membrane"/>
    <property type="evidence" value="ECO:0007669"/>
    <property type="project" value="UniProtKB-SubCell"/>
</dbReference>
<evidence type="ECO:0000313" key="11">
    <source>
        <dbReference type="EMBL" id="ACU54790.1"/>
    </source>
</evidence>
<dbReference type="OrthoDB" id="9804819at2"/>
<evidence type="ECO:0000256" key="2">
    <source>
        <dbReference type="ARBA" id="ARBA00022448"/>
    </source>
</evidence>
<evidence type="ECO:0000256" key="1">
    <source>
        <dbReference type="ARBA" id="ARBA00004413"/>
    </source>
</evidence>